<comment type="subcellular location">
    <subcellularLocation>
        <location evidence="2">Cytoplasm</location>
    </subcellularLocation>
    <subcellularLocation>
        <location evidence="1">Nucleus</location>
    </subcellularLocation>
</comment>
<keyword evidence="4" id="KW-0963">Cytoplasm</keyword>
<keyword evidence="5" id="KW-0677">Repeat</keyword>
<dbReference type="HOGENOM" id="CLU_007599_0_0_1"/>
<keyword evidence="6" id="KW-0539">Nucleus</keyword>
<evidence type="ECO:0000313" key="11">
    <source>
        <dbReference type="Proteomes" id="UP000008672"/>
    </source>
</evidence>
<feature type="domain" description="Pre-rRNA-processing protein RIX1 N-terminal" evidence="9">
    <location>
        <begin position="19"/>
        <end position="171"/>
    </location>
</feature>
<name>H3AFK1_LATCH</name>
<feature type="compositionally biased region" description="Basic and acidic residues" evidence="7">
    <location>
        <begin position="988"/>
        <end position="1016"/>
    </location>
</feature>
<dbReference type="EMBL" id="AFYH01214523">
    <property type="status" value="NOT_ANNOTATED_CDS"/>
    <property type="molecule type" value="Genomic_DNA"/>
</dbReference>
<dbReference type="InterPro" id="IPR012583">
    <property type="entry name" value="RIX1_N"/>
</dbReference>
<dbReference type="Proteomes" id="UP000008672">
    <property type="component" value="Unassembled WGS sequence"/>
</dbReference>
<reference evidence="10" key="3">
    <citation type="submission" date="2025-09" db="UniProtKB">
        <authorList>
            <consortium name="Ensembl"/>
        </authorList>
    </citation>
    <scope>IDENTIFICATION</scope>
</reference>
<evidence type="ECO:0000259" key="8">
    <source>
        <dbReference type="Pfam" id="PF08166"/>
    </source>
</evidence>
<organism evidence="10 11">
    <name type="scientific">Latimeria chalumnae</name>
    <name type="common">Coelacanth</name>
    <dbReference type="NCBI Taxonomy" id="7897"/>
    <lineage>
        <taxon>Eukaryota</taxon>
        <taxon>Metazoa</taxon>
        <taxon>Chordata</taxon>
        <taxon>Craniata</taxon>
        <taxon>Vertebrata</taxon>
        <taxon>Euteleostomi</taxon>
        <taxon>Coelacanthiformes</taxon>
        <taxon>Coelacanthidae</taxon>
        <taxon>Latimeria</taxon>
    </lineage>
</organism>
<accession>H3AFK1</accession>
<feature type="compositionally biased region" description="Pro residues" evidence="7">
    <location>
        <begin position="972"/>
        <end position="981"/>
    </location>
</feature>
<gene>
    <name evidence="10" type="primary">PELP1</name>
</gene>
<feature type="compositionally biased region" description="Basic and acidic residues" evidence="7">
    <location>
        <begin position="743"/>
        <end position="754"/>
    </location>
</feature>
<dbReference type="Ensembl" id="ENSLACT00000008490.1">
    <property type="protein sequence ID" value="ENSLACP00000008422.1"/>
    <property type="gene ID" value="ENSLACG00000007456.1"/>
</dbReference>
<dbReference type="PANTHER" id="PTHR34105">
    <property type="entry name" value="PROLINE-, GLUTAMIC ACID- AND LEUCINE-RICH PROTEIN 1"/>
    <property type="match status" value="1"/>
</dbReference>
<dbReference type="EMBL" id="AFYH01214522">
    <property type="status" value="NOT_ANNOTATED_CDS"/>
    <property type="molecule type" value="Genomic_DNA"/>
</dbReference>
<reference evidence="10" key="2">
    <citation type="submission" date="2025-08" db="UniProtKB">
        <authorList>
            <consortium name="Ensembl"/>
        </authorList>
    </citation>
    <scope>IDENTIFICATION</scope>
</reference>
<evidence type="ECO:0000256" key="6">
    <source>
        <dbReference type="ARBA" id="ARBA00023242"/>
    </source>
</evidence>
<dbReference type="STRING" id="7897.ENSLACP00000008422"/>
<keyword evidence="11" id="KW-1185">Reference proteome</keyword>
<dbReference type="EMBL" id="AFYH01214524">
    <property type="status" value="NOT_ANNOTATED_CDS"/>
    <property type="molecule type" value="Genomic_DNA"/>
</dbReference>
<dbReference type="GO" id="GO:0006364">
    <property type="term" value="P:rRNA processing"/>
    <property type="evidence" value="ECO:0007669"/>
    <property type="project" value="TreeGrafter"/>
</dbReference>
<feature type="domain" description="PELP1 middle" evidence="8">
    <location>
        <begin position="515"/>
        <end position="583"/>
    </location>
</feature>
<dbReference type="Pfam" id="PF08166">
    <property type="entry name" value="PELP1_HEAT"/>
    <property type="match status" value="1"/>
</dbReference>
<evidence type="ECO:0000256" key="7">
    <source>
        <dbReference type="SAM" id="MobiDB-lite"/>
    </source>
</evidence>
<comment type="similarity">
    <text evidence="3">Belongs to the RIX1/PELP1 family.</text>
</comment>
<feature type="region of interest" description="Disordered" evidence="7">
    <location>
        <begin position="711"/>
        <end position="768"/>
    </location>
</feature>
<evidence type="ECO:0000256" key="2">
    <source>
        <dbReference type="ARBA" id="ARBA00004496"/>
    </source>
</evidence>
<feature type="region of interest" description="Disordered" evidence="7">
    <location>
        <begin position="789"/>
        <end position="1029"/>
    </location>
</feature>
<reference evidence="11" key="1">
    <citation type="submission" date="2011-08" db="EMBL/GenBank/DDBJ databases">
        <title>The draft genome of Latimeria chalumnae.</title>
        <authorList>
            <person name="Di Palma F."/>
            <person name="Alfoldi J."/>
            <person name="Johnson J."/>
            <person name="Berlin A."/>
            <person name="Gnerre S."/>
            <person name="Jaffe D."/>
            <person name="MacCallum I."/>
            <person name="Young S."/>
            <person name="Walker B.J."/>
            <person name="Lander E."/>
            <person name="Lindblad-Toh K."/>
        </authorList>
    </citation>
    <scope>NUCLEOTIDE SEQUENCE [LARGE SCALE GENOMIC DNA]</scope>
    <source>
        <strain evidence="11">Wild caught</strain>
    </source>
</reference>
<evidence type="ECO:0000313" key="10">
    <source>
        <dbReference type="Ensembl" id="ENSLACP00000008422.1"/>
    </source>
</evidence>
<dbReference type="eggNOG" id="KOG1808">
    <property type="taxonomic scope" value="Eukaryota"/>
</dbReference>
<evidence type="ECO:0000256" key="1">
    <source>
        <dbReference type="ARBA" id="ARBA00004123"/>
    </source>
</evidence>
<dbReference type="AlphaFoldDB" id="H3AFK1"/>
<feature type="compositionally biased region" description="Basic and acidic residues" evidence="7">
    <location>
        <begin position="932"/>
        <end position="953"/>
    </location>
</feature>
<evidence type="ECO:0000259" key="9">
    <source>
        <dbReference type="Pfam" id="PF08167"/>
    </source>
</evidence>
<dbReference type="GeneTree" id="ENSGT00730000111225"/>
<evidence type="ECO:0000256" key="4">
    <source>
        <dbReference type="ARBA" id="ARBA00022490"/>
    </source>
</evidence>
<feature type="compositionally biased region" description="Acidic residues" evidence="7">
    <location>
        <begin position="819"/>
        <end position="911"/>
    </location>
</feature>
<evidence type="ECO:0000256" key="3">
    <source>
        <dbReference type="ARBA" id="ARBA00010511"/>
    </source>
</evidence>
<dbReference type="Pfam" id="PF08167">
    <property type="entry name" value="RIX1"/>
    <property type="match status" value="1"/>
</dbReference>
<proteinExistence type="inferred from homology"/>
<feature type="compositionally biased region" description="Acidic residues" evidence="7">
    <location>
        <begin position="711"/>
        <end position="725"/>
    </location>
</feature>
<dbReference type="Bgee" id="ENSLACG00000007456">
    <property type="expression patterns" value="Expressed in chordate pharynx and 6 other cell types or tissues"/>
</dbReference>
<dbReference type="EMBL" id="AFYH01214521">
    <property type="status" value="NOT_ANNOTATED_CDS"/>
    <property type="molecule type" value="Genomic_DNA"/>
</dbReference>
<dbReference type="FunCoup" id="H3AFK1">
    <property type="interactions" value="2536"/>
</dbReference>
<feature type="compositionally biased region" description="Low complexity" evidence="7">
    <location>
        <begin position="755"/>
        <end position="768"/>
    </location>
</feature>
<dbReference type="InterPro" id="IPR012980">
    <property type="entry name" value="PELP1_middle"/>
</dbReference>
<evidence type="ECO:0000256" key="5">
    <source>
        <dbReference type="ARBA" id="ARBA00022737"/>
    </source>
</evidence>
<dbReference type="EMBL" id="AFYH01214526">
    <property type="status" value="NOT_ANNOTATED_CDS"/>
    <property type="molecule type" value="Genomic_DNA"/>
</dbReference>
<sequence>METLLGILQGEERGGGVSALLGSLKEHRNLAAQSSSVMGGLVAISNSRLGSVKTRFEGLCLLALLVAESSTEHFQQHCLLWLRNVQHVLQSQDPQPTVDLAVFVLRDLLKYSSQLPELSREISLNHIPGILTSLLGLKPECQVAALEGMRACMTFYPRPCGSLRSKLAAFFLCRQEAENPELQETAACASCCKPPRPGGIAQWPNHPHQDALLHALLAASHRGWEALHSGRIAPQHAFPAANRPDQDALLHALLAARPEGATLGQDAPLHAFLVADHPDQDALLHAARCLCCNMSHKDANINCPAKNSLWFPLLGISHVAQMDVSLHEIIAGCGGRLRNVSVTFPLCPKITPERLSSGNIFKKKQHVGSGGVYGGRRRKAVLLPEVMFLRSALRPLGEGGLITHSVTFHLLRRINPALSKTPKKIRGFVNLVLMTAKRLLLKFWRRDISPSARERQILITDTAAHGQVVMKSRALSHVVLQCGSLLPEETHRKLHELVLPLLMRLQQSAGPASTPYLRAECRRELYRLLLFLLLTPSAKRPPPLHCAIRTFSLGQKDNDIEVAAFCAEALVICNSLIHPRVPSLQIPTAAAGSAMFKSPVLTPEPSSSFRQPQAQSFSLPLQPSRPVTNQLGLPLSGLVAGQQLVTRLPPPLTTSMLLLPMVPCSVKGENHLSDQQMDIDPGLQGDLHSPCQDAFDDKGHKPVFVHYDKEEDSDVEISLESDSDDSVVIVPEGLPPKPPASPESKKAEEPEEAAKPAAPATTATAAAVAATAPVSMTAPTVAQPLSQAQTLLQNPVPESQGGLPPVAEEDLTVININSSDEEDEEEEDDFPEDDDYFDEDDEDDFDEEDYEAEMDEVEEELGEEEEEEELMEGEDDELELEEIDDVEEEEDLEEDYEAEEEMMSEEEEEELQQPQLKQDVEPQSEEPPQPQAKEEATSQQDKPIEEPDGEKQEVTSQAEEPQEELVLKDQESPPPLLPAPPATVDASPPREEVRVCEEGKPGGDEEVKETEGTEKVEVEEEVKEEGRDLERIEEDETAAMLADFVDCPPDEEEPPPASASS</sequence>
<dbReference type="GO" id="GO:0005634">
    <property type="term" value="C:nucleus"/>
    <property type="evidence" value="ECO:0007669"/>
    <property type="project" value="UniProtKB-SubCell"/>
</dbReference>
<dbReference type="InParanoid" id="H3AFK1"/>
<dbReference type="GO" id="GO:0005737">
    <property type="term" value="C:cytoplasm"/>
    <property type="evidence" value="ECO:0007669"/>
    <property type="project" value="UniProtKB-SubCell"/>
</dbReference>
<dbReference type="PANTHER" id="PTHR34105:SF1">
    <property type="entry name" value="PROLINE-, GLUTAMIC ACID- AND LEUCINE-RICH PROTEIN 1"/>
    <property type="match status" value="1"/>
</dbReference>
<protein>
    <submittedName>
        <fullName evidence="10">Proline, glutamate and leucine rich protein 1</fullName>
    </submittedName>
</protein>
<dbReference type="EMBL" id="AFYH01214525">
    <property type="status" value="NOT_ANNOTATED_CDS"/>
    <property type="molecule type" value="Genomic_DNA"/>
</dbReference>
<dbReference type="OMA" id="DFIACPP"/>